<evidence type="ECO:0000313" key="5">
    <source>
        <dbReference type="Proteomes" id="UP000509418"/>
    </source>
</evidence>
<feature type="region of interest" description="Disordered" evidence="2">
    <location>
        <begin position="3466"/>
        <end position="3488"/>
    </location>
</feature>
<feature type="region of interest" description="Disordered" evidence="2">
    <location>
        <begin position="1234"/>
        <end position="1365"/>
    </location>
</feature>
<feature type="region of interest" description="Disordered" evidence="2">
    <location>
        <begin position="3860"/>
        <end position="3957"/>
    </location>
</feature>
<feature type="region of interest" description="Disordered" evidence="2">
    <location>
        <begin position="567"/>
        <end position="632"/>
    </location>
</feature>
<dbReference type="Pfam" id="PF08275">
    <property type="entry name" value="DNAG_N"/>
    <property type="match status" value="1"/>
</dbReference>
<feature type="region of interest" description="Disordered" evidence="2">
    <location>
        <begin position="2156"/>
        <end position="2198"/>
    </location>
</feature>
<feature type="compositionally biased region" description="Low complexity" evidence="2">
    <location>
        <begin position="1075"/>
        <end position="1089"/>
    </location>
</feature>
<feature type="compositionally biased region" description="Low complexity" evidence="2">
    <location>
        <begin position="2525"/>
        <end position="2538"/>
    </location>
</feature>
<organism evidence="4 5">
    <name type="scientific">Streptomyces chartreusis</name>
    <dbReference type="NCBI Taxonomy" id="1969"/>
    <lineage>
        <taxon>Bacteria</taxon>
        <taxon>Bacillati</taxon>
        <taxon>Actinomycetota</taxon>
        <taxon>Actinomycetes</taxon>
        <taxon>Kitasatosporales</taxon>
        <taxon>Streptomycetaceae</taxon>
        <taxon>Streptomyces</taxon>
    </lineage>
</organism>
<accession>A0A7H8TK20</accession>
<gene>
    <name evidence="4" type="ORF">HUT05_44860</name>
</gene>
<dbReference type="PANTHER" id="PTHR13037:SF24">
    <property type="entry name" value="POLYCOMB PROTEIN PCL-RELATED"/>
    <property type="match status" value="1"/>
</dbReference>
<feature type="region of interest" description="Disordered" evidence="2">
    <location>
        <begin position="3205"/>
        <end position="3259"/>
    </location>
</feature>
<dbReference type="Proteomes" id="UP000509418">
    <property type="component" value="Chromosome"/>
</dbReference>
<feature type="region of interest" description="Disordered" evidence="2">
    <location>
        <begin position="2520"/>
        <end position="2539"/>
    </location>
</feature>
<evidence type="ECO:0000256" key="1">
    <source>
        <dbReference type="ARBA" id="ARBA00022581"/>
    </source>
</evidence>
<feature type="compositionally biased region" description="Low complexity" evidence="2">
    <location>
        <begin position="346"/>
        <end position="356"/>
    </location>
</feature>
<feature type="compositionally biased region" description="Polar residues" evidence="2">
    <location>
        <begin position="3211"/>
        <end position="3230"/>
    </location>
</feature>
<evidence type="ECO:0000313" key="4">
    <source>
        <dbReference type="EMBL" id="QKZ23869.1"/>
    </source>
</evidence>
<feature type="compositionally biased region" description="Low complexity" evidence="2">
    <location>
        <begin position="3508"/>
        <end position="3526"/>
    </location>
</feature>
<feature type="region of interest" description="Disordered" evidence="2">
    <location>
        <begin position="1069"/>
        <end position="1093"/>
    </location>
</feature>
<dbReference type="PANTHER" id="PTHR13037">
    <property type="entry name" value="FORMIN"/>
    <property type="match status" value="1"/>
</dbReference>
<reference evidence="4 5" key="1">
    <citation type="submission" date="2020-06" db="EMBL/GenBank/DDBJ databases">
        <title>Genome mining for natural products.</title>
        <authorList>
            <person name="Zhang B."/>
            <person name="Shi J."/>
            <person name="Ge H."/>
        </authorList>
    </citation>
    <scope>NUCLEOTIDE SEQUENCE [LARGE SCALE GENOMIC DNA]</scope>
    <source>
        <strain evidence="4 5">NA02069</strain>
    </source>
</reference>
<feature type="compositionally biased region" description="Basic and acidic residues" evidence="2">
    <location>
        <begin position="2898"/>
        <end position="2914"/>
    </location>
</feature>
<dbReference type="SUPFAM" id="SSF56731">
    <property type="entry name" value="DNA primase core"/>
    <property type="match status" value="1"/>
</dbReference>
<sequence length="3957" mass="427486">MAPGAVDEPAEQQLELAEKETQLASGQLQLMLGPETREESALKDPYGPYEAGQIVTVEGHPDLWCLMAQAQNHGFWQAEPATLEGGPRKEFPLRKLAPWPATEGAEAWQLPVDAAGREIRLGDLVVQDFKEQIHTRRVTRIYRNGSWHVIAVSDRDGTTLIDECNRMRVISPQEAAARVELHVEDCGYKGRIVQSIASNKRGQFRVLCTCGDDFAYWDEVVEAGHSRKIAWRKTLKEARKVWDDHCRQHIAATENIKLDGHRALIQQSQHTERGRWWVHCTCPGTDGTIISRPDGDSWCDSREEAHELWTWHRQGESGEIPNTRQQQPDVASTEVQAPPQEPAPAPHAAAAAAPAENRTKRGQGADDTETHAAPSGNPAALALESVVLQSTAREFLSGGAPYSWDVVCGDAAGYSITHDCQGPGNKGVMFRVHWSTGEGLDLQVWALGNVEGREAAEAVVQEHWHASQSEDPVTVADRMNHASGVWLLPEVGEGESIERHEGGWWTITSAEGTTYRVQYAKPGRLPGGDLYPLQVWHGHTLVGEATEGYEKRWPRMLSILRQHSTTLAAGSHQEQPAADPAPGPILTNQQGPAEGTPDATPGQDMAHAETDDASRLPASTTPTGPVAEDGSNRYQAVRATKLQAWIVVDTQDHSIPWVATETGVTECFFTDDGAESAANKAAHRLNTDPGLRAAPSDEATTRYTRPAQGNHLGVFAEELTVLARIVSPGTPAETRGMRMETRRVGKKAQLIREQPAVATTPAGNVIQFWHHEAMPRLHEHQEFHVTGTVLKHKIDKNQKTTVLASVSLETPDQRHDRVNLHLAAPTPQWTPVPPGGDLLLHVGRRVRIHDPESPHTTEETDESAAFATVTLRERRPDGSWRTDAPDGRHLIITGRDIRAIEAPLDQTRTAPDPEPQPAAPNQADVPEQRRQQLMQLRYPDLRDRWETRLDEGDEVLLITEPHTWHRVVEAKPYVFQLHDGRHRNYPQVIARRRNGHVTDALDTPQQRPSADANYPGAPPIGGPIGDLDLDAITKELADLDAWSAAASPHAQTSTVAEQLMRVDDRRRALAHAQENSPPADSPRSPSPANRLPPIVDQQFATPHDLIDHLRNAKPRPRIADRLAEGRQAEFCRIMARREDAEHVLIPAADGRLAVVQVKPGNWQVRAPHRLLSLGTATRVNTRHHAEALADAMAEITDAAGALFPWSDPWADQRARLFRDAQGRSLAEVLQQIRADVPEPPEPDDGFGPAGPTAEHRPPQPDTHSSHEPQEPQTDLTRPAPAADQHAASPPAKEADTTTTQGAAPVHRNDNSPADGADGWTVPVPDLPVLGESTDATPPEPARPPAPTGSALLIDDPPAPHVGQTPAADAWTTAADGIPILGSATEPARDSESGLPDETQPPSQHPSLNVSVPPGAPASAAAPIPEGTAEADAHPDATTAPSAVATRFADTELRPARLLFAEGTRVVVHAPTAGAGDSQATSEGAGTPPWGTGLWQAVRYADGSRAVIHPALISLSGQSRYPGIERRSEVARWEALDRAEAAGAEHADLLPGHVDISDQLVIKRRASGKTHTGRHAITAIKLATRGRGRRARQGHEFTYRGQRDATKKVFYAETDTVTIAHPTAHPAVTAPDDGRPITTRLVHQLYLNGPQRHHIEDISTLELIGAGQFAMHRRDSGWELLPATTAETIWPDEPLGLEGEYPWPLAALPDSHQAQAFAAQLENRFIPTQPGGVDFASPELPATAQTWRDDDAGPLYLALLRERAAFDRAHGRADSPVATAYALFEEARDRPDAPTGAQWADQLADGDSIMLTVDDADTIVEVAHGRLASNGLVTLTLQDGEEVQLARNTLIRTDVAHPVADEEGNLYADQHAGWAVQDGWLDFEAMDVDPDIAGELGLPSPPPTGARIRGLLTGRDDAADTMQLAHLRLIDAGQRRYPLADQITIAIPDTVIRLRAAAATQEASWAQATAAGQGGTETGRPSPSPPSSQDEPEGHKAESAQSAASPRQTPSDVAEARPATGTPPQRGASGQPPETTEPNHGHGEADQLSISPPAGTQADARPDVADSLPKSQPSTEPAPPPHGENPAEDSQRVRAQQLADEAADATTASEVRQRWLQARDEGIPADISVITPSGPAELAAYLDIRGRELLGHDRAVQGHGAQSRPDSDTPDGPTPPEVSPAAVAAPLFRPPDPETPPPLLQVQDQAFQAAKEAGRQLLQDLHSAFSVESPAREPTLYGHLHGQPLYLLVHDPAPSTQAEASIGHRTVYLGLSQSGEDRCTAYLHPTELAGLDPEDLFQAVQQWASAGEPELTPLIELVTPQPTGDHESASPHAAYDKVPLPAEAPTPPAASLAADTYPSSPAGDIREETRPPMTATTPQAGPGQAAPETAHGEPPAEPEPLHVPEKPDAPATPPDTQPPGQAAAHGDLAQDEVEAADTPAKRLHRLAQRAVEGTGLAPDLVGVHQDSHQFVVTHATTGDDTLDDEVTRLIRTAVKNEVVSGKDPELTRHAVVIRVTQQQGQATLQDTAEPAAPDAAGPDSGRLYQLLEEAAALFADELLSSNQEAKKAANYLARRRGHDPRQEVVSRWQVGHARRSRHATVPDHLRTRGYSDEELVRAGLLRLNPDNGSLNNVFFDRLMWPARDLEGRVIGFVGRTLSDAKPKYYNTATDTPYGPTLYKKSRVLLGMDRLRSTDGPVYLGEGPPELMAIDAAHQVAGRAWPAAVSSCGTALTTEHVDILRKHSSAERPLIWVLNNDTNHAADKALLRTWQLVADLPGGVFVVKPERANDLGELHEDTSRGPREVLRQLENRQPLLDAVIEADLSLNWDPGIENTQDRNAAAARIVANRIWDYLEIAHERYPERDELESLALTHARRIAQPPWGIPLEVTLAEILLDPSKKTADDPRRETVRRRAEQLAASTSQISRPEPQLSGGAVSSPSPVEAQPQPSTLDAPAPEADGTFAERIPDTYFRPDDLTRLSRVAAAQYAAIPDAAADATASLNLATQDGGAVADYWAERHPLAQYDVNTMHALGNLAANSRHQEKRALVAEAAGRMRELIEETIPEARTRFDEVIEQTPPASHNVTESDQAWAAARQLAQAAAGALIRDLTRRLAQVIGTTMDRAAAARMEAGGIRHALHQIVGWDGSFFSADGSGEPVAHFTAAMQPIHAIARAALRETAVRLDREVPDTESWQQLLDGLQPTAMHAHQTAPAANTLSAADASSTAEQPPTASDFGPEANPGAVAESPPTAHPGAAAELSPGFTLDLPGLGEARYTTDSRAVASARLSQQLIALLDAHRMTKRPEAADPAPYGHLRAIPFAASAEDLDTDDPVLALWIGEPPTALVRLPRSELARLHGSRLLAALEWQTVTASQTSAALSPEWFAELDRILPDDHLDTTITKTEFVELLLAYADLGSGAELTERDRARATEAVALFARQRPAEAMIHLAEDGHRWIRLGAQGWTHQPSPLAAPAAAAADSDSSRTMEDLQQEITELQAEARALNEDADNAAASERATAAQEAHASAPQPHPVPQTPPAPAGAPPAEEELTAEYEALREILEQVKPHQQALPPGLYANLGDIVTQIAALLPKARRMHDTVGQPLMGRGRRIIVRTAEILSTIVARLHLPDAIGRNLERFIASLRGAPRPGTPTQEDQLPSPYGDRRLQDLSHNQRVIEQRLADPRLPDDERAALQRGWLVNRAQWFDHYEKKHGSIPGELVPAESRLVAGAPPIPNIAKAHEDLIRSLRERAKQRRESNENDPRADLFSRAAVAYEDRLAGRPAQRTYPAGLITAGVLRTAAVAVARQGSASPLVIQAAFDHQMPYDLANHTLQLLEARGIVGPLTGRAPRTVNVRAEAEIGRRLNNSTAPSPASPPVAVQPASAPPADSLVDDPIERDLQERSTALSQAARAQAVERQSGARRSTHPTAPIPAGKDRRTAEAQRTVVSQPVPAAQSYG</sequence>
<feature type="compositionally biased region" description="Polar residues" evidence="2">
    <location>
        <begin position="1998"/>
        <end position="2010"/>
    </location>
</feature>
<feature type="region of interest" description="Disordered" evidence="2">
    <location>
        <begin position="1964"/>
        <end position="2112"/>
    </location>
</feature>
<feature type="compositionally biased region" description="Polar residues" evidence="2">
    <location>
        <begin position="320"/>
        <end position="335"/>
    </location>
</feature>
<name>A0A7H8TK20_STRCX</name>
<keyword evidence="5" id="KW-1185">Reference proteome</keyword>
<feature type="domain" description="DNA primase DNAG catalytic core N-terminal" evidence="3">
    <location>
        <begin position="2557"/>
        <end position="2688"/>
    </location>
</feature>
<dbReference type="Gene3D" id="3.90.980.10">
    <property type="entry name" value="DNA primase, catalytic core, N-terminal domain"/>
    <property type="match status" value="1"/>
</dbReference>
<feature type="compositionally biased region" description="Low complexity" evidence="2">
    <location>
        <begin position="3875"/>
        <end position="3886"/>
    </location>
</feature>
<dbReference type="CDD" id="cd01029">
    <property type="entry name" value="TOPRIM_primases"/>
    <property type="match status" value="1"/>
</dbReference>
<evidence type="ECO:0000256" key="2">
    <source>
        <dbReference type="SAM" id="MobiDB-lite"/>
    </source>
</evidence>
<dbReference type="InterPro" id="IPR034154">
    <property type="entry name" value="TOPRIM_DnaG/twinkle"/>
</dbReference>
<feature type="compositionally biased region" description="Basic and acidic residues" evidence="2">
    <location>
        <begin position="2398"/>
        <end position="2407"/>
    </location>
</feature>
<dbReference type="RefSeq" id="WP_176578483.1">
    <property type="nucleotide sequence ID" value="NZ_CBDRGH010000022.1"/>
</dbReference>
<feature type="compositionally biased region" description="Pro residues" evidence="2">
    <location>
        <begin position="3527"/>
        <end position="3541"/>
    </location>
</feature>
<feature type="compositionally biased region" description="Pro residues" evidence="2">
    <location>
        <begin position="2187"/>
        <end position="2198"/>
    </location>
</feature>
<feature type="compositionally biased region" description="Basic and acidic residues" evidence="2">
    <location>
        <begin position="1253"/>
        <end position="1269"/>
    </location>
</feature>
<feature type="compositionally biased region" description="Polar residues" evidence="2">
    <location>
        <begin position="2934"/>
        <end position="2949"/>
    </location>
</feature>
<feature type="region of interest" description="Disordered" evidence="2">
    <location>
        <begin position="3505"/>
        <end position="3545"/>
    </location>
</feature>
<dbReference type="InterPro" id="IPR037068">
    <property type="entry name" value="DNA_primase_core_N_sf"/>
</dbReference>
<dbReference type="Gene3D" id="3.40.1360.10">
    <property type="match status" value="1"/>
</dbReference>
<feature type="region of interest" description="Disordered" evidence="2">
    <location>
        <begin position="999"/>
        <end position="1020"/>
    </location>
</feature>
<feature type="region of interest" description="Disordered" evidence="2">
    <location>
        <begin position="907"/>
        <end position="929"/>
    </location>
</feature>
<dbReference type="InterPro" id="IPR013264">
    <property type="entry name" value="DNAG_N"/>
</dbReference>
<feature type="compositionally biased region" description="Low complexity" evidence="2">
    <location>
        <begin position="3466"/>
        <end position="3479"/>
    </location>
</feature>
<feature type="region of interest" description="Disordered" evidence="2">
    <location>
        <begin position="312"/>
        <end position="376"/>
    </location>
</feature>
<evidence type="ECO:0000259" key="3">
    <source>
        <dbReference type="Pfam" id="PF08275"/>
    </source>
</evidence>
<protein>
    <recommendedName>
        <fullName evidence="3">DNA primase DNAG catalytic core N-terminal domain-containing protein</fullName>
    </recommendedName>
</protein>
<dbReference type="EMBL" id="CP056041">
    <property type="protein sequence ID" value="QKZ23869.1"/>
    <property type="molecule type" value="Genomic_DNA"/>
</dbReference>
<feature type="compositionally biased region" description="Low complexity" evidence="2">
    <location>
        <begin position="2094"/>
        <end position="2107"/>
    </location>
</feature>
<feature type="region of interest" description="Disordered" evidence="2">
    <location>
        <begin position="2898"/>
        <end position="2959"/>
    </location>
</feature>
<feature type="region of interest" description="Disordered" evidence="2">
    <location>
        <begin position="1380"/>
        <end position="1422"/>
    </location>
</feature>
<feature type="compositionally biased region" description="Pro residues" evidence="2">
    <location>
        <begin position="1337"/>
        <end position="1346"/>
    </location>
</feature>
<keyword evidence="1" id="KW-0945">Host-virus interaction</keyword>
<feature type="compositionally biased region" description="Polar residues" evidence="2">
    <location>
        <begin position="1399"/>
        <end position="1409"/>
    </location>
</feature>
<feature type="region of interest" description="Disordered" evidence="2">
    <location>
        <begin position="2318"/>
        <end position="2434"/>
    </location>
</feature>
<proteinExistence type="predicted"/>